<evidence type="ECO:0000256" key="1">
    <source>
        <dbReference type="SAM" id="SignalP"/>
    </source>
</evidence>
<dbReference type="InterPro" id="IPR009337">
    <property type="entry name" value="DUF995"/>
</dbReference>
<reference evidence="2 3" key="1">
    <citation type="submission" date="2020-06" db="EMBL/GenBank/DDBJ databases">
        <title>Schlegella sp. ID0723 isolated from air conditioner.</title>
        <authorList>
            <person name="Kim D.Y."/>
            <person name="Kim D.-U."/>
        </authorList>
    </citation>
    <scope>NUCLEOTIDE SEQUENCE [LARGE SCALE GENOMIC DNA]</scope>
    <source>
        <strain evidence="2 3">ID0723</strain>
    </source>
</reference>
<feature type="chain" id="PRO_5030963387" evidence="1">
    <location>
        <begin position="23"/>
        <end position="124"/>
    </location>
</feature>
<name>A0A7Y6NMD1_9BURK</name>
<dbReference type="RefSeq" id="WP_176068056.1">
    <property type="nucleotide sequence ID" value="NZ_JABWMJ010000003.1"/>
</dbReference>
<protein>
    <submittedName>
        <fullName evidence="2">DUF995 domain-containing protein</fullName>
    </submittedName>
</protein>
<evidence type="ECO:0000313" key="3">
    <source>
        <dbReference type="Proteomes" id="UP000529637"/>
    </source>
</evidence>
<dbReference type="EMBL" id="JABWMJ010000003">
    <property type="protein sequence ID" value="NUZ05784.1"/>
    <property type="molecule type" value="Genomic_DNA"/>
</dbReference>
<sequence length="124" mass="13225">MTVVRSIVAMLGWAVLAGVAHAADPMKVAKGDLEQLLPGKTLSYRNVNGVGAVVYFEPGGRATYRTGNAREATGTWTVEGDGRYCIKITSGRTQDHCRHVWKTDSGYATGNGKGEDLQPLSGLD</sequence>
<keyword evidence="1" id="KW-0732">Signal</keyword>
<evidence type="ECO:0000313" key="2">
    <source>
        <dbReference type="EMBL" id="NUZ05784.1"/>
    </source>
</evidence>
<keyword evidence="3" id="KW-1185">Reference proteome</keyword>
<gene>
    <name evidence="2" type="ORF">HQN59_08410</name>
</gene>
<dbReference type="AlphaFoldDB" id="A0A7Y6NMD1"/>
<organism evidence="2 3">
    <name type="scientific">Piscinibacter koreensis</name>
    <dbReference type="NCBI Taxonomy" id="2742824"/>
    <lineage>
        <taxon>Bacteria</taxon>
        <taxon>Pseudomonadati</taxon>
        <taxon>Pseudomonadota</taxon>
        <taxon>Betaproteobacteria</taxon>
        <taxon>Burkholderiales</taxon>
        <taxon>Sphaerotilaceae</taxon>
        <taxon>Piscinibacter</taxon>
    </lineage>
</organism>
<comment type="caution">
    <text evidence="2">The sequence shown here is derived from an EMBL/GenBank/DDBJ whole genome shotgun (WGS) entry which is preliminary data.</text>
</comment>
<proteinExistence type="predicted"/>
<dbReference type="Pfam" id="PF06191">
    <property type="entry name" value="DUF995"/>
    <property type="match status" value="1"/>
</dbReference>
<dbReference type="Proteomes" id="UP000529637">
    <property type="component" value="Unassembled WGS sequence"/>
</dbReference>
<feature type="signal peptide" evidence="1">
    <location>
        <begin position="1"/>
        <end position="22"/>
    </location>
</feature>
<accession>A0A7Y6NMD1</accession>